<accession>A0AAF0TUJ3</accession>
<feature type="transmembrane region" description="Helical" evidence="1">
    <location>
        <begin position="36"/>
        <end position="58"/>
    </location>
</feature>
<reference evidence="2" key="1">
    <citation type="submission" date="2023-08" db="EMBL/GenBank/DDBJ databases">
        <title>A de novo genome assembly of Solanum verrucosum Schlechtendal, a Mexican diploid species geographically isolated from the other diploid A-genome species in potato relatives.</title>
        <authorList>
            <person name="Hosaka K."/>
        </authorList>
    </citation>
    <scope>NUCLEOTIDE SEQUENCE</scope>
    <source>
        <tissue evidence="2">Young leaves</tissue>
    </source>
</reference>
<keyword evidence="3" id="KW-1185">Reference proteome</keyword>
<keyword evidence="1" id="KW-1133">Transmembrane helix</keyword>
<proteinExistence type="predicted"/>
<evidence type="ECO:0000313" key="2">
    <source>
        <dbReference type="EMBL" id="WMV26710.1"/>
    </source>
</evidence>
<keyword evidence="1" id="KW-0472">Membrane</keyword>
<dbReference type="AlphaFoldDB" id="A0AAF0TUJ3"/>
<name>A0AAF0TUJ3_SOLVR</name>
<protein>
    <submittedName>
        <fullName evidence="2">Uncharacterized protein</fullName>
    </submittedName>
</protein>
<evidence type="ECO:0000256" key="1">
    <source>
        <dbReference type="SAM" id="Phobius"/>
    </source>
</evidence>
<dbReference type="EMBL" id="CP133615">
    <property type="protein sequence ID" value="WMV26710.1"/>
    <property type="molecule type" value="Genomic_DNA"/>
</dbReference>
<sequence>MSKFEKRYRDSGLSTGASLIPHGVRVSYGFKYHATFLASFLGGAIQVGVAELAGFMIYKFLPEIGKKEGELPEAKIWKMHWFWKKVLPK</sequence>
<organism evidence="2 3">
    <name type="scientific">Solanum verrucosum</name>
    <dbReference type="NCBI Taxonomy" id="315347"/>
    <lineage>
        <taxon>Eukaryota</taxon>
        <taxon>Viridiplantae</taxon>
        <taxon>Streptophyta</taxon>
        <taxon>Embryophyta</taxon>
        <taxon>Tracheophyta</taxon>
        <taxon>Spermatophyta</taxon>
        <taxon>Magnoliopsida</taxon>
        <taxon>eudicotyledons</taxon>
        <taxon>Gunneridae</taxon>
        <taxon>Pentapetalae</taxon>
        <taxon>asterids</taxon>
        <taxon>lamiids</taxon>
        <taxon>Solanales</taxon>
        <taxon>Solanaceae</taxon>
        <taxon>Solanoideae</taxon>
        <taxon>Solaneae</taxon>
        <taxon>Solanum</taxon>
    </lineage>
</organism>
<keyword evidence="1" id="KW-0812">Transmembrane</keyword>
<gene>
    <name evidence="2" type="ORF">MTR67_020095</name>
</gene>
<dbReference type="Proteomes" id="UP001234989">
    <property type="component" value="Chromosome 4"/>
</dbReference>
<evidence type="ECO:0000313" key="3">
    <source>
        <dbReference type="Proteomes" id="UP001234989"/>
    </source>
</evidence>